<dbReference type="EMBL" id="JAAAHW010009767">
    <property type="protein sequence ID" value="KAF9936492.1"/>
    <property type="molecule type" value="Genomic_DNA"/>
</dbReference>
<sequence>MLVPIEGISLSICVLLKYVYTKDLDLNIDPTQHLMCDMDHLQDKGFGFLACNEKPSNDHVPQDEKPSNDHVPSVAILAFILTRSSCSMNRITTNHLIDLAINCTRLKTNIGNSVSINTTLDINTGYSTVCTITRQSSHEVCIGLQSNSDTASFKFMHCLTCKADVKVVGVKQWVSGHQLYNGYDLNGNFIRNSSTTQIVVLEESIADTIDRNKYAFHLVLSPSEKLPFADQEIKPSVASVNIKSFKEMFPEKYQDTLKFLKDPKSVNTGFLFTIHSCQRKIALWAHSTLLDKYPRFQELFEKMNSRLLLIPIEGISLTTFCVMLKYLYTEDLDLSVDPTQYLMCDMDH</sequence>
<evidence type="ECO:0000313" key="2">
    <source>
        <dbReference type="Proteomes" id="UP000749646"/>
    </source>
</evidence>
<proteinExistence type="predicted"/>
<comment type="caution">
    <text evidence="1">The sequence shown here is derived from an EMBL/GenBank/DDBJ whole genome shotgun (WGS) entry which is preliminary data.</text>
</comment>
<dbReference type="OrthoDB" id="6359816at2759"/>
<dbReference type="CDD" id="cd18186">
    <property type="entry name" value="BTB_POZ_ZBTB_KLHL-like"/>
    <property type="match status" value="1"/>
</dbReference>
<reference evidence="1" key="1">
    <citation type="journal article" date="2020" name="Fungal Divers.">
        <title>Resolving the Mortierellaceae phylogeny through synthesis of multi-gene phylogenetics and phylogenomics.</title>
        <authorList>
            <person name="Vandepol N."/>
            <person name="Liber J."/>
            <person name="Desiro A."/>
            <person name="Na H."/>
            <person name="Kennedy M."/>
            <person name="Barry K."/>
            <person name="Grigoriev I.V."/>
            <person name="Miller A.N."/>
            <person name="O'Donnell K."/>
            <person name="Stajich J.E."/>
            <person name="Bonito G."/>
        </authorList>
    </citation>
    <scope>NUCLEOTIDE SEQUENCE</scope>
    <source>
        <strain evidence="1">MES-2147</strain>
    </source>
</reference>
<organism evidence="1 2">
    <name type="scientific">Modicella reniformis</name>
    <dbReference type="NCBI Taxonomy" id="1440133"/>
    <lineage>
        <taxon>Eukaryota</taxon>
        <taxon>Fungi</taxon>
        <taxon>Fungi incertae sedis</taxon>
        <taxon>Mucoromycota</taxon>
        <taxon>Mortierellomycotina</taxon>
        <taxon>Mortierellomycetes</taxon>
        <taxon>Mortierellales</taxon>
        <taxon>Mortierellaceae</taxon>
        <taxon>Modicella</taxon>
    </lineage>
</organism>
<dbReference type="Gene3D" id="3.30.710.10">
    <property type="entry name" value="Potassium Channel Kv1.1, Chain A"/>
    <property type="match status" value="1"/>
</dbReference>
<dbReference type="Proteomes" id="UP000749646">
    <property type="component" value="Unassembled WGS sequence"/>
</dbReference>
<evidence type="ECO:0008006" key="3">
    <source>
        <dbReference type="Google" id="ProtNLM"/>
    </source>
</evidence>
<name>A0A9P6LSY6_9FUNG</name>
<accession>A0A9P6LSY6</accession>
<gene>
    <name evidence="1" type="ORF">BGZ65_002332</name>
</gene>
<feature type="non-terminal residue" evidence="1">
    <location>
        <position position="1"/>
    </location>
</feature>
<evidence type="ECO:0000313" key="1">
    <source>
        <dbReference type="EMBL" id="KAF9936492.1"/>
    </source>
</evidence>
<dbReference type="InterPro" id="IPR011333">
    <property type="entry name" value="SKP1/BTB/POZ_sf"/>
</dbReference>
<dbReference type="AlphaFoldDB" id="A0A9P6LSY6"/>
<keyword evidence="2" id="KW-1185">Reference proteome</keyword>
<protein>
    <recommendedName>
        <fullName evidence="3">BTB domain-containing protein</fullName>
    </recommendedName>
</protein>